<dbReference type="GO" id="GO:0006024">
    <property type="term" value="P:glycosaminoglycan biosynthetic process"/>
    <property type="evidence" value="ECO:0007669"/>
    <property type="project" value="TreeGrafter"/>
</dbReference>
<evidence type="ECO:0000256" key="2">
    <source>
        <dbReference type="ARBA" id="ARBA00008661"/>
    </source>
</evidence>
<keyword evidence="8 10" id="KW-0333">Golgi apparatus</keyword>
<keyword evidence="4" id="KW-0808">Transferase</keyword>
<evidence type="ECO:0000256" key="7">
    <source>
        <dbReference type="ARBA" id="ARBA00022989"/>
    </source>
</evidence>
<proteinExistence type="inferred from homology"/>
<sequence length="206" mass="23384">MTMKFIVGTKGLTSEQLEGLASESDMFQDLLYLPNHKEAYSNLTAKVLSSLIWANRNLDFDFLIKADDDSYVRIPSLHTALRDLGCPHRPLLGLFHWSLGAGNVRDAGQRSTGPFAHTTSPTPWVEVTYRHDLRFNTEATSHGCNNNYIISHKEKVRGIYEKYVQLKKNGTLCLEEKEIRPAYIYNWSAVSPMNCCERIKGLHVPP</sequence>
<evidence type="ECO:0000256" key="5">
    <source>
        <dbReference type="ARBA" id="ARBA00022692"/>
    </source>
</evidence>
<evidence type="ECO:0000256" key="3">
    <source>
        <dbReference type="ARBA" id="ARBA00022676"/>
    </source>
</evidence>
<comment type="caution">
    <text evidence="11">The sequence shown here is derived from an EMBL/GenBank/DDBJ whole genome shotgun (WGS) entry which is preliminary data.</text>
</comment>
<evidence type="ECO:0000256" key="9">
    <source>
        <dbReference type="ARBA" id="ARBA00023136"/>
    </source>
</evidence>
<gene>
    <name evidence="11" type="ORF">GBAR_LOCUS24559</name>
</gene>
<dbReference type="Proteomes" id="UP001174909">
    <property type="component" value="Unassembled WGS sequence"/>
</dbReference>
<dbReference type="Pfam" id="PF01762">
    <property type="entry name" value="Galactosyl_T"/>
    <property type="match status" value="1"/>
</dbReference>
<name>A0AA35X3Q7_GEOBA</name>
<evidence type="ECO:0000313" key="11">
    <source>
        <dbReference type="EMBL" id="CAI8044243.1"/>
    </source>
</evidence>
<keyword evidence="9" id="KW-0472">Membrane</keyword>
<organism evidence="11 12">
    <name type="scientific">Geodia barretti</name>
    <name type="common">Barrett's horny sponge</name>
    <dbReference type="NCBI Taxonomy" id="519541"/>
    <lineage>
        <taxon>Eukaryota</taxon>
        <taxon>Metazoa</taxon>
        <taxon>Porifera</taxon>
        <taxon>Demospongiae</taxon>
        <taxon>Heteroscleromorpha</taxon>
        <taxon>Tetractinellida</taxon>
        <taxon>Astrophorina</taxon>
        <taxon>Geodiidae</taxon>
        <taxon>Geodia</taxon>
    </lineage>
</organism>
<keyword evidence="7" id="KW-1133">Transmembrane helix</keyword>
<protein>
    <recommendedName>
        <fullName evidence="10">Hexosyltransferase</fullName>
        <ecNumber evidence="10">2.4.1.-</ecNumber>
    </recommendedName>
</protein>
<dbReference type="PANTHER" id="PTHR11214">
    <property type="entry name" value="BETA-1,3-N-ACETYLGLUCOSAMINYLTRANSFERASE"/>
    <property type="match status" value="1"/>
</dbReference>
<evidence type="ECO:0000256" key="10">
    <source>
        <dbReference type="RuleBase" id="RU363063"/>
    </source>
</evidence>
<dbReference type="Gene3D" id="3.90.550.50">
    <property type="match status" value="1"/>
</dbReference>
<dbReference type="EMBL" id="CASHTH010003384">
    <property type="protein sequence ID" value="CAI8044243.1"/>
    <property type="molecule type" value="Genomic_DNA"/>
</dbReference>
<dbReference type="GO" id="GO:0047220">
    <property type="term" value="F:galactosylxylosylprotein 3-beta-galactosyltransferase activity"/>
    <property type="evidence" value="ECO:0007669"/>
    <property type="project" value="TreeGrafter"/>
</dbReference>
<keyword evidence="3 10" id="KW-0328">Glycosyltransferase</keyword>
<reference evidence="11" key="1">
    <citation type="submission" date="2023-03" db="EMBL/GenBank/DDBJ databases">
        <authorList>
            <person name="Steffen K."/>
            <person name="Cardenas P."/>
        </authorList>
    </citation>
    <scope>NUCLEOTIDE SEQUENCE</scope>
</reference>
<evidence type="ECO:0000256" key="4">
    <source>
        <dbReference type="ARBA" id="ARBA00022679"/>
    </source>
</evidence>
<accession>A0AA35X3Q7</accession>
<dbReference type="InterPro" id="IPR002659">
    <property type="entry name" value="Glyco_trans_31"/>
</dbReference>
<dbReference type="EC" id="2.4.1.-" evidence="10"/>
<keyword evidence="12" id="KW-1185">Reference proteome</keyword>
<comment type="similarity">
    <text evidence="2 10">Belongs to the glycosyltransferase 31 family.</text>
</comment>
<keyword evidence="6" id="KW-0735">Signal-anchor</keyword>
<evidence type="ECO:0000256" key="6">
    <source>
        <dbReference type="ARBA" id="ARBA00022968"/>
    </source>
</evidence>
<evidence type="ECO:0000256" key="8">
    <source>
        <dbReference type="ARBA" id="ARBA00023034"/>
    </source>
</evidence>
<evidence type="ECO:0000313" key="12">
    <source>
        <dbReference type="Proteomes" id="UP001174909"/>
    </source>
</evidence>
<dbReference type="PANTHER" id="PTHR11214:SF3">
    <property type="entry name" value="BETA-1,3-GALACTOSYLTRANSFERASE 6"/>
    <property type="match status" value="1"/>
</dbReference>
<evidence type="ECO:0000256" key="1">
    <source>
        <dbReference type="ARBA" id="ARBA00004323"/>
    </source>
</evidence>
<dbReference type="GO" id="GO:0000139">
    <property type="term" value="C:Golgi membrane"/>
    <property type="evidence" value="ECO:0007669"/>
    <property type="project" value="UniProtKB-SubCell"/>
</dbReference>
<comment type="subcellular location">
    <subcellularLocation>
        <location evidence="1 10">Golgi apparatus membrane</location>
        <topology evidence="1 10">Single-pass type II membrane protein</topology>
    </subcellularLocation>
</comment>
<dbReference type="GO" id="GO:0006493">
    <property type="term" value="P:protein O-linked glycosylation"/>
    <property type="evidence" value="ECO:0007669"/>
    <property type="project" value="TreeGrafter"/>
</dbReference>
<keyword evidence="5" id="KW-0812">Transmembrane</keyword>
<dbReference type="AlphaFoldDB" id="A0AA35X3Q7"/>